<evidence type="ECO:0000256" key="2">
    <source>
        <dbReference type="ARBA" id="ARBA00015189"/>
    </source>
</evidence>
<dbReference type="InterPro" id="IPR012677">
    <property type="entry name" value="Nucleotide-bd_a/b_plait_sf"/>
</dbReference>
<accession>A0A6G0UAD2</accession>
<comment type="function">
    <text evidence="7">As a component of the minor spliceosome, involved in the splicing of U12-type introns in pre-mRNAs.</text>
</comment>
<dbReference type="CDD" id="cd12442">
    <property type="entry name" value="RRM_RBM48"/>
    <property type="match status" value="1"/>
</dbReference>
<evidence type="ECO:0000256" key="7">
    <source>
        <dbReference type="ARBA" id="ARBA00035004"/>
    </source>
</evidence>
<dbReference type="GO" id="GO:0003723">
    <property type="term" value="F:RNA binding"/>
    <property type="evidence" value="ECO:0007669"/>
    <property type="project" value="UniProtKB-KW"/>
</dbReference>
<name>A0A6G0UAD2_APHGL</name>
<evidence type="ECO:0000256" key="5">
    <source>
        <dbReference type="ARBA" id="ARBA00022884"/>
    </source>
</evidence>
<protein>
    <recommendedName>
        <fullName evidence="2">RNA-binding protein 48</fullName>
    </recommendedName>
</protein>
<comment type="caution">
    <text evidence="8">The sequence shown here is derived from an EMBL/GenBank/DDBJ whole genome shotgun (WGS) entry which is preliminary data.</text>
</comment>
<reference evidence="8 9" key="1">
    <citation type="submission" date="2019-08" db="EMBL/GenBank/DDBJ databases">
        <title>The genome of the soybean aphid Biotype 1, its phylome, world population structure and adaptation to the North American continent.</title>
        <authorList>
            <person name="Giordano R."/>
            <person name="Donthu R.K."/>
            <person name="Hernandez A.G."/>
            <person name="Wright C.L."/>
            <person name="Zimin A.V."/>
        </authorList>
    </citation>
    <scope>NUCLEOTIDE SEQUENCE [LARGE SCALE GENOMIC DNA]</scope>
    <source>
        <tissue evidence="8">Whole aphids</tissue>
    </source>
</reference>
<dbReference type="Gene3D" id="3.30.70.330">
    <property type="match status" value="1"/>
</dbReference>
<evidence type="ECO:0000256" key="6">
    <source>
        <dbReference type="ARBA" id="ARBA00023187"/>
    </source>
</evidence>
<keyword evidence="3" id="KW-0507">mRNA processing</keyword>
<organism evidence="8 9">
    <name type="scientific">Aphis glycines</name>
    <name type="common">Soybean aphid</name>
    <dbReference type="NCBI Taxonomy" id="307491"/>
    <lineage>
        <taxon>Eukaryota</taxon>
        <taxon>Metazoa</taxon>
        <taxon>Ecdysozoa</taxon>
        <taxon>Arthropoda</taxon>
        <taxon>Hexapoda</taxon>
        <taxon>Insecta</taxon>
        <taxon>Pterygota</taxon>
        <taxon>Neoptera</taxon>
        <taxon>Paraneoptera</taxon>
        <taxon>Hemiptera</taxon>
        <taxon>Sternorrhyncha</taxon>
        <taxon>Aphidomorpha</taxon>
        <taxon>Aphidoidea</taxon>
        <taxon>Aphididae</taxon>
        <taxon>Aphidini</taxon>
        <taxon>Aphis</taxon>
        <taxon>Aphis</taxon>
    </lineage>
</organism>
<evidence type="ECO:0000313" key="8">
    <source>
        <dbReference type="EMBL" id="KAE9545196.1"/>
    </source>
</evidence>
<dbReference type="OrthoDB" id="78358at2759"/>
<keyword evidence="4" id="KW-0747">Spliceosome</keyword>
<evidence type="ECO:0000256" key="3">
    <source>
        <dbReference type="ARBA" id="ARBA00022664"/>
    </source>
</evidence>
<keyword evidence="5" id="KW-0694">RNA-binding</keyword>
<dbReference type="GO" id="GO:0006397">
    <property type="term" value="P:mRNA processing"/>
    <property type="evidence" value="ECO:0007669"/>
    <property type="project" value="UniProtKB-KW"/>
</dbReference>
<dbReference type="GO" id="GO:0008380">
    <property type="term" value="P:RNA splicing"/>
    <property type="evidence" value="ECO:0007669"/>
    <property type="project" value="UniProtKB-KW"/>
</dbReference>
<evidence type="ECO:0000256" key="1">
    <source>
        <dbReference type="ARBA" id="ARBA00006938"/>
    </source>
</evidence>
<dbReference type="GO" id="GO:0005654">
    <property type="term" value="C:nucleoplasm"/>
    <property type="evidence" value="ECO:0007669"/>
    <property type="project" value="TreeGrafter"/>
</dbReference>
<dbReference type="PANTHER" id="PTHR20957">
    <property type="entry name" value="RNA-BINDING PROTEIN 48"/>
    <property type="match status" value="1"/>
</dbReference>
<proteinExistence type="inferred from homology"/>
<dbReference type="InterPro" id="IPR039599">
    <property type="entry name" value="RBM48"/>
</dbReference>
<evidence type="ECO:0000256" key="4">
    <source>
        <dbReference type="ARBA" id="ARBA00022728"/>
    </source>
</evidence>
<keyword evidence="9" id="KW-1185">Reference proteome</keyword>
<comment type="similarity">
    <text evidence="1">Belongs to the RBM48 family.</text>
</comment>
<dbReference type="AlphaFoldDB" id="A0A6G0UAD2"/>
<dbReference type="GO" id="GO:0005681">
    <property type="term" value="C:spliceosomal complex"/>
    <property type="evidence" value="ECO:0007669"/>
    <property type="project" value="UniProtKB-KW"/>
</dbReference>
<evidence type="ECO:0000313" key="9">
    <source>
        <dbReference type="Proteomes" id="UP000475862"/>
    </source>
</evidence>
<dbReference type="SUPFAM" id="SSF54928">
    <property type="entry name" value="RNA-binding domain, RBD"/>
    <property type="match status" value="1"/>
</dbReference>
<gene>
    <name evidence="8" type="ORF">AGLY_000739</name>
</gene>
<dbReference type="EMBL" id="VYZN01000001">
    <property type="protein sequence ID" value="KAE9545196.1"/>
    <property type="molecule type" value="Genomic_DNA"/>
</dbReference>
<dbReference type="PANTHER" id="PTHR20957:SF0">
    <property type="entry name" value="RNA-BINDING PROTEIN 48"/>
    <property type="match status" value="1"/>
</dbReference>
<dbReference type="InterPro" id="IPR034264">
    <property type="entry name" value="RBM48_RRM"/>
</dbReference>
<sequence length="258" mass="29955">MSKQNLEVAILKSYPHHNMLGYCENRPKYRQGRKLTAIKVYTVNDESQHLLIRGVPSVNLHDEVEKLCKRYGNVLSIRQVQFEDQEEFTHSFHVIFIQIQSARFAKKQIDTKNFFGGILHVCYAPELESIEQTRSKLQMRITEVKKHINKIGLDHTYKKESTSQLLQHDHSTSSHDLMLQSCSSNTQKQNRWLEGGLQCSYIIPKPDPLNTKKETTKNKSNIKDLTPLDSNTLKFVPRQLHITPPASKIKKPNRIIFH</sequence>
<dbReference type="InterPro" id="IPR035979">
    <property type="entry name" value="RBD_domain_sf"/>
</dbReference>
<dbReference type="Proteomes" id="UP000475862">
    <property type="component" value="Unassembled WGS sequence"/>
</dbReference>
<keyword evidence="6" id="KW-0508">mRNA splicing</keyword>